<sequence>MAMLQVFSRQAISFVLQKSNSYLWKCSVEARCLSEASSSSQNIGSPVERDERISKDVAYFKKRSVNHTCSPHKVDREEKIVLVFASARHVGSRSPLPRSSTPSPFPRATYLFHSI</sequence>
<gene>
    <name evidence="1" type="ORF">PUN28_018893</name>
</gene>
<proteinExistence type="predicted"/>
<comment type="caution">
    <text evidence="1">The sequence shown here is derived from an EMBL/GenBank/DDBJ whole genome shotgun (WGS) entry which is preliminary data.</text>
</comment>
<protein>
    <submittedName>
        <fullName evidence="1">Uncharacterized protein</fullName>
    </submittedName>
</protein>
<dbReference type="Proteomes" id="UP001430953">
    <property type="component" value="Unassembled WGS sequence"/>
</dbReference>
<reference evidence="1 2" key="1">
    <citation type="submission" date="2023-03" db="EMBL/GenBank/DDBJ databases">
        <title>High recombination rates correlate with genetic variation in Cardiocondyla obscurior ants.</title>
        <authorList>
            <person name="Errbii M."/>
        </authorList>
    </citation>
    <scope>NUCLEOTIDE SEQUENCE [LARGE SCALE GENOMIC DNA]</scope>
    <source>
        <strain evidence="1">Alpha-2009</strain>
        <tissue evidence="1">Whole body</tissue>
    </source>
</reference>
<dbReference type="AlphaFoldDB" id="A0AAW2EHX7"/>
<evidence type="ECO:0000313" key="2">
    <source>
        <dbReference type="Proteomes" id="UP001430953"/>
    </source>
</evidence>
<keyword evidence="2" id="KW-1185">Reference proteome</keyword>
<organism evidence="1 2">
    <name type="scientific">Cardiocondyla obscurior</name>
    <dbReference type="NCBI Taxonomy" id="286306"/>
    <lineage>
        <taxon>Eukaryota</taxon>
        <taxon>Metazoa</taxon>
        <taxon>Ecdysozoa</taxon>
        <taxon>Arthropoda</taxon>
        <taxon>Hexapoda</taxon>
        <taxon>Insecta</taxon>
        <taxon>Pterygota</taxon>
        <taxon>Neoptera</taxon>
        <taxon>Endopterygota</taxon>
        <taxon>Hymenoptera</taxon>
        <taxon>Apocrita</taxon>
        <taxon>Aculeata</taxon>
        <taxon>Formicoidea</taxon>
        <taxon>Formicidae</taxon>
        <taxon>Myrmicinae</taxon>
        <taxon>Cardiocondyla</taxon>
    </lineage>
</organism>
<name>A0AAW2EHX7_9HYME</name>
<accession>A0AAW2EHX7</accession>
<dbReference type="EMBL" id="JADYXP020000024">
    <property type="protein sequence ID" value="KAL0101377.1"/>
    <property type="molecule type" value="Genomic_DNA"/>
</dbReference>
<evidence type="ECO:0000313" key="1">
    <source>
        <dbReference type="EMBL" id="KAL0101377.1"/>
    </source>
</evidence>